<reference evidence="2" key="1">
    <citation type="submission" date="2021-05" db="EMBL/GenBank/DDBJ databases">
        <authorList>
            <person name="Alioto T."/>
            <person name="Alioto T."/>
            <person name="Gomez Garrido J."/>
        </authorList>
    </citation>
    <scope>NUCLEOTIDE SEQUENCE</scope>
</reference>
<proteinExistence type="predicted"/>
<organism evidence="2">
    <name type="scientific">Cacopsylla melanoneura</name>
    <dbReference type="NCBI Taxonomy" id="428564"/>
    <lineage>
        <taxon>Eukaryota</taxon>
        <taxon>Metazoa</taxon>
        <taxon>Ecdysozoa</taxon>
        <taxon>Arthropoda</taxon>
        <taxon>Hexapoda</taxon>
        <taxon>Insecta</taxon>
        <taxon>Pterygota</taxon>
        <taxon>Neoptera</taxon>
        <taxon>Paraneoptera</taxon>
        <taxon>Hemiptera</taxon>
        <taxon>Sternorrhyncha</taxon>
        <taxon>Psylloidea</taxon>
        <taxon>Psyllidae</taxon>
        <taxon>Psyllinae</taxon>
        <taxon>Cacopsylla</taxon>
    </lineage>
</organism>
<evidence type="ECO:0000313" key="2">
    <source>
        <dbReference type="EMBL" id="CAG6734544.1"/>
    </source>
</evidence>
<evidence type="ECO:0000256" key="1">
    <source>
        <dbReference type="SAM" id="MobiDB-lite"/>
    </source>
</evidence>
<dbReference type="GO" id="GO:0016301">
    <property type="term" value="F:kinase activity"/>
    <property type="evidence" value="ECO:0007669"/>
    <property type="project" value="UniProtKB-KW"/>
</dbReference>
<dbReference type="EMBL" id="HBUF01393025">
    <property type="protein sequence ID" value="CAG6734544.1"/>
    <property type="molecule type" value="Transcribed_RNA"/>
</dbReference>
<protein>
    <submittedName>
        <fullName evidence="2">DNA-dependent protein kinase catalytic subunit</fullName>
    </submittedName>
</protein>
<keyword evidence="2" id="KW-0808">Transferase</keyword>
<accession>A0A8D8YTK5</accession>
<dbReference type="AlphaFoldDB" id="A0A8D8YTK5"/>
<feature type="compositionally biased region" description="Low complexity" evidence="1">
    <location>
        <begin position="461"/>
        <end position="477"/>
    </location>
</feature>
<sequence>MYLSRTEGSSEFMNSSVAWFKHILTQGVNDPTLTALILEICSHQNCLLNDDVISINEVAKTSGLLYHGILLTETKLLANIPNSDKLIPSSYGQFVRNEEDDEGGEGSSRKKFKIADHHVIHACHTELIDMYKSLESFLTAFKSWTDSSPEHYDILKLHLAQSTSILLLLLNQYPQCCHLAELNISQQLSTYKSRVSQVNNLCVAMETSLLSKTLQFPNEYNVARLSNVWDMTCDDQDDLATLEIKVKQRKVFLDKVSTGADGNLTLLRPNLFARNVANSLSMIRSAIGRNQFYYARGHLNRLVSTVSEGTVTLYMSKVTLLSCVEIKVSDVKVDKIIDTWTSLGDPRDYEHQDDLKFDFYTHIHDLGSALFDCLRQADYTLNEQRRNSLHDLFVPYGVALDRCEMDTVQSCVFSLVVEGLKKTILQGECFNKDTNSIHTRNGTSYLLLAEFIKSYSQHSSASSSDSSHHNSYSTDSSHNNKDVSTDSLFIQSLLRSIQCGTLKARQLFPLLLEMPNILNQALLFQNETRDTPVWMFLLWLNQILAYLDQNIGCILLPIVIRIATEYPSAIKLPFNINSARYARSNNQGSVGCGGSQVRLFLTQAAS</sequence>
<keyword evidence="2" id="KW-0418">Kinase</keyword>
<name>A0A8D8YTK5_9HEMI</name>
<feature type="region of interest" description="Disordered" evidence="1">
    <location>
        <begin position="461"/>
        <end position="481"/>
    </location>
</feature>